<dbReference type="WBParaSite" id="SBAD_0000519501-mRNA-1">
    <property type="protein sequence ID" value="SBAD_0000519501-mRNA-1"/>
    <property type="gene ID" value="SBAD_0000519501"/>
</dbReference>
<accession>A0A183IMZ4</accession>
<sequence>MTASRNARSPSFQMMDMLPNKVLLHVFTYLSHKEVLKCALVCKRWRATAYDSRLWTSVCLRPEYDGFQVCSIEALLGLISVRFGSSLSLIELATDLITAPVLHELANKCPNLQYLTLDFSSAMQLHDFADLQAFPTRLRSLTICLSENIFLEGFMRKIYSFLNPLEILHIIGTYEKIEDEEEEVYETINLHKLKAFTPNLRVVNFWGMAFLNDDHINSLSSNTPQLECLAINFCQNITGTCLKTLLTRCKRIRTLLMEQTALLHKEVMDIEWDKTPIEELNISATELSSECLISLLTRLPKLRWLSATFLENFNDQVMEAWIHAGTYTNLIALDLDTCDSLSEKALSDFIYRQGPKLRGLNLCGNEKLLEHFWLTTIPITKKIEGRCNTRMKGTTDDEARLPLVMLCIGLWHSKRYKLGSIIGFAEFCTVISNINESPG</sequence>
<dbReference type="GO" id="GO:0031398">
    <property type="term" value="P:positive regulation of protein ubiquitination"/>
    <property type="evidence" value="ECO:0007669"/>
    <property type="project" value="TreeGrafter"/>
</dbReference>
<evidence type="ECO:0000313" key="4">
    <source>
        <dbReference type="WBParaSite" id="SBAD_0000519501-mRNA-1"/>
    </source>
</evidence>
<evidence type="ECO:0000259" key="1">
    <source>
        <dbReference type="PROSITE" id="PS50181"/>
    </source>
</evidence>
<dbReference type="Gene3D" id="1.20.1280.50">
    <property type="match status" value="1"/>
</dbReference>
<dbReference type="PROSITE" id="PS50181">
    <property type="entry name" value="FBOX"/>
    <property type="match status" value="1"/>
</dbReference>
<dbReference type="Pfam" id="PF12937">
    <property type="entry name" value="F-box-like"/>
    <property type="match status" value="1"/>
</dbReference>
<evidence type="ECO:0000313" key="3">
    <source>
        <dbReference type="Proteomes" id="UP000270296"/>
    </source>
</evidence>
<dbReference type="InterPro" id="IPR036047">
    <property type="entry name" value="F-box-like_dom_sf"/>
</dbReference>
<keyword evidence="3" id="KW-1185">Reference proteome</keyword>
<dbReference type="InterPro" id="IPR032675">
    <property type="entry name" value="LRR_dom_sf"/>
</dbReference>
<dbReference type="SMART" id="SM00256">
    <property type="entry name" value="FBOX"/>
    <property type="match status" value="1"/>
</dbReference>
<dbReference type="EMBL" id="UZAM01008678">
    <property type="protein sequence ID" value="VDP05948.1"/>
    <property type="molecule type" value="Genomic_DNA"/>
</dbReference>
<dbReference type="AlphaFoldDB" id="A0A183IMZ4"/>
<dbReference type="Proteomes" id="UP000270296">
    <property type="component" value="Unassembled WGS sequence"/>
</dbReference>
<reference evidence="2 3" key="2">
    <citation type="submission" date="2018-11" db="EMBL/GenBank/DDBJ databases">
        <authorList>
            <consortium name="Pathogen Informatics"/>
        </authorList>
    </citation>
    <scope>NUCLEOTIDE SEQUENCE [LARGE SCALE GENOMIC DNA]</scope>
</reference>
<organism evidence="4">
    <name type="scientific">Soboliphyme baturini</name>
    <dbReference type="NCBI Taxonomy" id="241478"/>
    <lineage>
        <taxon>Eukaryota</taxon>
        <taxon>Metazoa</taxon>
        <taxon>Ecdysozoa</taxon>
        <taxon>Nematoda</taxon>
        <taxon>Enoplea</taxon>
        <taxon>Dorylaimia</taxon>
        <taxon>Dioctophymatida</taxon>
        <taxon>Dioctophymatoidea</taxon>
        <taxon>Soboliphymatidae</taxon>
        <taxon>Soboliphyme</taxon>
    </lineage>
</organism>
<evidence type="ECO:0000313" key="2">
    <source>
        <dbReference type="EMBL" id="VDP05948.1"/>
    </source>
</evidence>
<reference evidence="4" key="1">
    <citation type="submission" date="2016-06" db="UniProtKB">
        <authorList>
            <consortium name="WormBaseParasite"/>
        </authorList>
    </citation>
    <scope>IDENTIFICATION</scope>
</reference>
<dbReference type="OrthoDB" id="3219396at2759"/>
<dbReference type="PANTHER" id="PTHR20933:SF4">
    <property type="entry name" value="F-BOX INVOLVED IN POLYQ PATHOGENESIS, ISOFORM A"/>
    <property type="match status" value="1"/>
</dbReference>
<gene>
    <name evidence="2" type="ORF">SBAD_LOCUS4990</name>
</gene>
<proteinExistence type="predicted"/>
<dbReference type="Gene3D" id="3.80.10.10">
    <property type="entry name" value="Ribonuclease Inhibitor"/>
    <property type="match status" value="2"/>
</dbReference>
<protein>
    <submittedName>
        <fullName evidence="4">F-box domain-containing protein</fullName>
    </submittedName>
</protein>
<dbReference type="InterPro" id="IPR001810">
    <property type="entry name" value="F-box_dom"/>
</dbReference>
<dbReference type="PANTHER" id="PTHR20933">
    <property type="entry name" value="F-BOX ONLY PROTEIN 33"/>
    <property type="match status" value="1"/>
</dbReference>
<dbReference type="SUPFAM" id="SSF52047">
    <property type="entry name" value="RNI-like"/>
    <property type="match status" value="1"/>
</dbReference>
<name>A0A183IMZ4_9BILA</name>
<dbReference type="SUPFAM" id="SSF81383">
    <property type="entry name" value="F-box domain"/>
    <property type="match status" value="1"/>
</dbReference>
<feature type="domain" description="F-box" evidence="1">
    <location>
        <begin position="12"/>
        <end position="58"/>
    </location>
</feature>